<evidence type="ECO:0000313" key="2">
    <source>
        <dbReference type="Proteomes" id="UP000266441"/>
    </source>
</evidence>
<evidence type="ECO:0000313" key="1">
    <source>
        <dbReference type="EMBL" id="RIH64876.1"/>
    </source>
</evidence>
<dbReference type="EMBL" id="QWET01000008">
    <property type="protein sequence ID" value="RIH64876.1"/>
    <property type="molecule type" value="Genomic_DNA"/>
</dbReference>
<protein>
    <submittedName>
        <fullName evidence="1">Uncharacterized protein</fullName>
    </submittedName>
</protein>
<comment type="caution">
    <text evidence="1">The sequence shown here is derived from an EMBL/GenBank/DDBJ whole genome shotgun (WGS) entry which is preliminary data.</text>
</comment>
<reference evidence="1 2" key="1">
    <citation type="journal article" date="2015" name="Int. J. Syst. Evol. Microbiol.">
        <title>Mariniphaga sediminis sp. nov., isolated from coastal sediment.</title>
        <authorList>
            <person name="Wang F.Q."/>
            <person name="Shen Q.Y."/>
            <person name="Chen G.J."/>
            <person name="Du Z.J."/>
        </authorList>
    </citation>
    <scope>NUCLEOTIDE SEQUENCE [LARGE SCALE GENOMIC DNA]</scope>
    <source>
        <strain evidence="1 2">SY21</strain>
    </source>
</reference>
<keyword evidence="2" id="KW-1185">Reference proteome</keyword>
<dbReference type="Proteomes" id="UP000266441">
    <property type="component" value="Unassembled WGS sequence"/>
</dbReference>
<accession>A0A399D089</accession>
<organism evidence="1 2">
    <name type="scientific">Mariniphaga sediminis</name>
    <dbReference type="NCBI Taxonomy" id="1628158"/>
    <lineage>
        <taxon>Bacteria</taxon>
        <taxon>Pseudomonadati</taxon>
        <taxon>Bacteroidota</taxon>
        <taxon>Bacteroidia</taxon>
        <taxon>Marinilabiliales</taxon>
        <taxon>Prolixibacteraceae</taxon>
        <taxon>Mariniphaga</taxon>
    </lineage>
</organism>
<name>A0A399D089_9BACT</name>
<sequence>MDKTALAIKVKQRYEKTWLGQKGVVAVGIGKVGNNIGIVVSVENSTDLATIQIPDTVEGIPTRLQVTGPFKSL</sequence>
<gene>
    <name evidence="1" type="ORF">D1164_12605</name>
</gene>
<proteinExistence type="predicted"/>
<dbReference type="AlphaFoldDB" id="A0A399D089"/>